<feature type="transmembrane region" description="Helical" evidence="9">
    <location>
        <begin position="152"/>
        <end position="172"/>
    </location>
</feature>
<feature type="transmembrane region" description="Helical" evidence="9">
    <location>
        <begin position="263"/>
        <end position="283"/>
    </location>
</feature>
<dbReference type="Gene3D" id="1.20.1080.10">
    <property type="entry name" value="Glycerol uptake facilitator protein"/>
    <property type="match status" value="1"/>
</dbReference>
<dbReference type="Proteomes" id="UP000664132">
    <property type="component" value="Unassembled WGS sequence"/>
</dbReference>
<dbReference type="InterPro" id="IPR034294">
    <property type="entry name" value="Aquaporin_transptr"/>
</dbReference>
<dbReference type="PANTHER" id="PTHR19139:SF283">
    <property type="entry name" value="AQUAPORIN"/>
    <property type="match status" value="1"/>
</dbReference>
<dbReference type="InterPro" id="IPR023271">
    <property type="entry name" value="Aquaporin-like"/>
</dbReference>
<evidence type="ECO:0000256" key="8">
    <source>
        <dbReference type="RuleBase" id="RU000477"/>
    </source>
</evidence>
<dbReference type="AlphaFoldDB" id="A0A8H7TIS1"/>
<feature type="transmembrane region" description="Helical" evidence="9">
    <location>
        <begin position="130"/>
        <end position="147"/>
    </location>
</feature>
<keyword evidence="4" id="KW-0677">Repeat</keyword>
<evidence type="ECO:0000313" key="10">
    <source>
        <dbReference type="EMBL" id="KAG4420352.1"/>
    </source>
</evidence>
<feature type="transmembrane region" description="Helical" evidence="9">
    <location>
        <begin position="64"/>
        <end position="84"/>
    </location>
</feature>
<dbReference type="InterPro" id="IPR000425">
    <property type="entry name" value="MIP"/>
</dbReference>
<keyword evidence="11" id="KW-1185">Reference proteome</keyword>
<organism evidence="10 11">
    <name type="scientific">Cadophora malorum</name>
    <dbReference type="NCBI Taxonomy" id="108018"/>
    <lineage>
        <taxon>Eukaryota</taxon>
        <taxon>Fungi</taxon>
        <taxon>Dikarya</taxon>
        <taxon>Ascomycota</taxon>
        <taxon>Pezizomycotina</taxon>
        <taxon>Leotiomycetes</taxon>
        <taxon>Helotiales</taxon>
        <taxon>Ploettnerulaceae</taxon>
        <taxon>Cadophora</taxon>
    </lineage>
</organism>
<proteinExistence type="inferred from homology"/>
<dbReference type="PRINTS" id="PR00783">
    <property type="entry name" value="MINTRINSICP"/>
</dbReference>
<comment type="caution">
    <text evidence="10">The sequence shown here is derived from an EMBL/GenBank/DDBJ whole genome shotgun (WGS) entry which is preliminary data.</text>
</comment>
<sequence>MDSRLVPALADNRLGSLVRAPTMNLSREGTNLSRVDPLKHIFRTLFELVHPSARGHVVAVIGEFLGTLIFVFLAFAGVEVAGASSNKIQAEGVSTAPPAASPAQLLYASLAAGFSLAVTAWTFFRISGGLFNPVISLGMALIGAITWARCALLCVAQTAATIAASYTVYGLFNGGLNTATTLGGGTSPAQGVVIEMLLTAQLTFVIFMLAAEQHAATYLAPLGIGLSYFVAELVGLFWTGGSLNPIRSLAPCIVNNSFTSYHWIYWVGPTAGVMLSVIIYKLVKALEYESVNGEEHDPLDILPTVIPSRKPSSVIAIASTHSGFESIRAPTITPPSPKPFMGEPFMQSPPANSILKTDTISFDKSPSAILDSEATKKGKLEKLPECFAD</sequence>
<evidence type="ECO:0000256" key="5">
    <source>
        <dbReference type="ARBA" id="ARBA00022989"/>
    </source>
</evidence>
<dbReference type="EMBL" id="JAFJYH010000085">
    <property type="protein sequence ID" value="KAG4420352.1"/>
    <property type="molecule type" value="Genomic_DNA"/>
</dbReference>
<keyword evidence="3 8" id="KW-0812">Transmembrane</keyword>
<dbReference type="GO" id="GO:0005886">
    <property type="term" value="C:plasma membrane"/>
    <property type="evidence" value="ECO:0007669"/>
    <property type="project" value="TreeGrafter"/>
</dbReference>
<evidence type="ECO:0000256" key="3">
    <source>
        <dbReference type="ARBA" id="ARBA00022692"/>
    </source>
</evidence>
<comment type="subcellular location">
    <subcellularLocation>
        <location evidence="1">Membrane</location>
        <topology evidence="1">Multi-pass membrane protein</topology>
    </subcellularLocation>
</comment>
<keyword evidence="5 9" id="KW-1133">Transmembrane helix</keyword>
<evidence type="ECO:0008006" key="12">
    <source>
        <dbReference type="Google" id="ProtNLM"/>
    </source>
</evidence>
<keyword evidence="8" id="KW-0813">Transport</keyword>
<evidence type="ECO:0000313" key="11">
    <source>
        <dbReference type="Proteomes" id="UP000664132"/>
    </source>
</evidence>
<name>A0A8H7TIS1_9HELO</name>
<dbReference type="OrthoDB" id="3222at2759"/>
<protein>
    <recommendedName>
        <fullName evidence="12">Aquaporin-like protein</fullName>
    </recommendedName>
</protein>
<comment type="catalytic activity">
    <reaction evidence="7">
        <text>H2O(in) = H2O(out)</text>
        <dbReference type="Rhea" id="RHEA:29667"/>
        <dbReference type="ChEBI" id="CHEBI:15377"/>
    </reaction>
</comment>
<evidence type="ECO:0000256" key="2">
    <source>
        <dbReference type="ARBA" id="ARBA00006175"/>
    </source>
</evidence>
<feature type="transmembrane region" description="Helical" evidence="9">
    <location>
        <begin position="192"/>
        <end position="211"/>
    </location>
</feature>
<evidence type="ECO:0000256" key="7">
    <source>
        <dbReference type="ARBA" id="ARBA00034651"/>
    </source>
</evidence>
<dbReference type="PANTHER" id="PTHR19139">
    <property type="entry name" value="AQUAPORIN TRANSPORTER"/>
    <property type="match status" value="1"/>
</dbReference>
<dbReference type="GO" id="GO:0015250">
    <property type="term" value="F:water channel activity"/>
    <property type="evidence" value="ECO:0007669"/>
    <property type="project" value="TreeGrafter"/>
</dbReference>
<dbReference type="SUPFAM" id="SSF81338">
    <property type="entry name" value="Aquaporin-like"/>
    <property type="match status" value="1"/>
</dbReference>
<keyword evidence="6 9" id="KW-0472">Membrane</keyword>
<accession>A0A8H7TIS1</accession>
<comment type="similarity">
    <text evidence="2 8">Belongs to the MIP/aquaporin (TC 1.A.8) family.</text>
</comment>
<dbReference type="Pfam" id="PF00230">
    <property type="entry name" value="MIP"/>
    <property type="match status" value="1"/>
</dbReference>
<reference evidence="10" key="1">
    <citation type="submission" date="2021-02" db="EMBL/GenBank/DDBJ databases">
        <title>Genome sequence Cadophora malorum strain M34.</title>
        <authorList>
            <person name="Stefanovic E."/>
            <person name="Vu D."/>
            <person name="Scully C."/>
            <person name="Dijksterhuis J."/>
            <person name="Roader J."/>
            <person name="Houbraken J."/>
        </authorList>
    </citation>
    <scope>NUCLEOTIDE SEQUENCE</scope>
    <source>
        <strain evidence="10">M34</strain>
    </source>
</reference>
<evidence type="ECO:0000256" key="6">
    <source>
        <dbReference type="ARBA" id="ARBA00023136"/>
    </source>
</evidence>
<gene>
    <name evidence="10" type="ORF">IFR04_006464</name>
</gene>
<evidence type="ECO:0000256" key="9">
    <source>
        <dbReference type="SAM" id="Phobius"/>
    </source>
</evidence>
<evidence type="ECO:0000256" key="4">
    <source>
        <dbReference type="ARBA" id="ARBA00022737"/>
    </source>
</evidence>
<feature type="transmembrane region" description="Helical" evidence="9">
    <location>
        <begin position="218"/>
        <end position="238"/>
    </location>
</feature>
<evidence type="ECO:0000256" key="1">
    <source>
        <dbReference type="ARBA" id="ARBA00004141"/>
    </source>
</evidence>